<evidence type="ECO:0000256" key="4">
    <source>
        <dbReference type="ARBA" id="ARBA00022989"/>
    </source>
</evidence>
<dbReference type="InterPro" id="IPR002528">
    <property type="entry name" value="MATE_fam"/>
</dbReference>
<evidence type="ECO:0000313" key="8">
    <source>
        <dbReference type="EMBL" id="OLQ02095.1"/>
    </source>
</evidence>
<dbReference type="PANTHER" id="PTHR42893">
    <property type="entry name" value="PROTEIN DETOXIFICATION 44, CHLOROPLASTIC-RELATED"/>
    <property type="match status" value="1"/>
</dbReference>
<protein>
    <submittedName>
        <fullName evidence="8">DNA-damage-inducible protein F</fullName>
    </submittedName>
</protein>
<organism evidence="8 9">
    <name type="scientific">Symbiodinium microadriaticum</name>
    <name type="common">Dinoflagellate</name>
    <name type="synonym">Zooxanthella microadriatica</name>
    <dbReference type="NCBI Taxonomy" id="2951"/>
    <lineage>
        <taxon>Eukaryota</taxon>
        <taxon>Sar</taxon>
        <taxon>Alveolata</taxon>
        <taxon>Dinophyceae</taxon>
        <taxon>Suessiales</taxon>
        <taxon>Symbiodiniaceae</taxon>
        <taxon>Symbiodinium</taxon>
    </lineage>
</organism>
<reference evidence="8 9" key="1">
    <citation type="submission" date="2016-02" db="EMBL/GenBank/DDBJ databases">
        <title>Genome analysis of coral dinoflagellate symbionts highlights evolutionary adaptations to a symbiotic lifestyle.</title>
        <authorList>
            <person name="Aranda M."/>
            <person name="Li Y."/>
            <person name="Liew Y.J."/>
            <person name="Baumgarten S."/>
            <person name="Simakov O."/>
            <person name="Wilson M."/>
            <person name="Piel J."/>
            <person name="Ashoor H."/>
            <person name="Bougouffa S."/>
            <person name="Bajic V.B."/>
            <person name="Ryu T."/>
            <person name="Ravasi T."/>
            <person name="Bayer T."/>
            <person name="Micklem G."/>
            <person name="Kim H."/>
            <person name="Bhak J."/>
            <person name="Lajeunesse T.C."/>
            <person name="Voolstra C.R."/>
        </authorList>
    </citation>
    <scope>NUCLEOTIDE SEQUENCE [LARGE SCALE GENOMIC DNA]</scope>
    <source>
        <strain evidence="8 9">CCMP2467</strain>
    </source>
</reference>
<comment type="similarity">
    <text evidence="2">Belongs to the multi antimicrobial extrusion (MATE) (TC 2.A.66.1) family.</text>
</comment>
<dbReference type="GO" id="GO:0015297">
    <property type="term" value="F:antiporter activity"/>
    <property type="evidence" value="ECO:0007669"/>
    <property type="project" value="InterPro"/>
</dbReference>
<dbReference type="PANTHER" id="PTHR42893:SF46">
    <property type="entry name" value="PROTEIN DETOXIFICATION 44, CHLOROPLASTIC"/>
    <property type="match status" value="1"/>
</dbReference>
<sequence>MMRCWNGGEGEKVERSFTPLEEVESCHNDEVVMRALRWMRAVRMGDGLGSLERPLRLQPGMLQAQAEPLRADVRSAARQAAVGRSLESFSYELDIYRDNSTEASQRHMEERERVAHLNRAKDIQILREQPFDILNQAGDAAELGLVFPGLAEGKDPARLGGHGTIGTKERTKDGRCRAGSNRYKEKSEEEGEEGGEVPEGEEGLECCSVATASLRTADVESKMAGLKDDFDIINNRYLDNHSEKLRQEKHVNLLEAPFWFSAPKLGCSKPPSAMAVQKERPSFEETFGPLAEFSSRKCRIFALAWPSILSELSTPFLGLVDTMVVGHFNEARDVASLALALAAYNPLLLVFNFLRMGFGGVTAQAYGAKDSQELAAGALRGLAVGCVLGSLLCLLRGPLAQLLFGFLHVPDEATLDRALAYFQTRVYGTPAALSNFVVQAWLINIQRTDVALATNLVLNLCNAFLCILLGCLLDYGIEGVATATVISNYVALAFGCYQIWWNLQRLPWLAEGSQHIQLEASAVFSSRKLAKLATLNVNILVRSVCMMVIVTDFTSLSGKLGSAALAGNNLLMQLQMLISFGADGFANAGEAMVGQAIGLGDSHRVRQVFGALMCWGLLLGLAFTALYITCGRQILFTLTSHPEIVAYAEAYLPWQWCAPLLSFTAYLMDGLFVGATQPSKMRDATFLALLVFWLVSHAQSSLSNDVLWGAFMLHLLVRAAVLLYWYRGIEVAADERHSYYQSLLPSSSTCTS</sequence>
<evidence type="ECO:0000313" key="9">
    <source>
        <dbReference type="Proteomes" id="UP000186817"/>
    </source>
</evidence>
<keyword evidence="3 7" id="KW-0812">Transmembrane</keyword>
<dbReference type="Proteomes" id="UP000186817">
    <property type="component" value="Unassembled WGS sequence"/>
</dbReference>
<dbReference type="Pfam" id="PF01554">
    <property type="entry name" value="MatE"/>
    <property type="match status" value="2"/>
</dbReference>
<comment type="caution">
    <text evidence="8">The sequence shown here is derived from an EMBL/GenBank/DDBJ whole genome shotgun (WGS) entry which is preliminary data.</text>
</comment>
<comment type="subcellular location">
    <subcellularLocation>
        <location evidence="1">Membrane</location>
        <topology evidence="1">Multi-pass membrane protein</topology>
    </subcellularLocation>
</comment>
<feature type="transmembrane region" description="Helical" evidence="7">
    <location>
        <begin position="706"/>
        <end position="726"/>
    </location>
</feature>
<evidence type="ECO:0000256" key="7">
    <source>
        <dbReference type="SAM" id="Phobius"/>
    </source>
</evidence>
<evidence type="ECO:0000256" key="5">
    <source>
        <dbReference type="ARBA" id="ARBA00023136"/>
    </source>
</evidence>
<dbReference type="NCBIfam" id="TIGR00797">
    <property type="entry name" value="matE"/>
    <property type="match status" value="1"/>
</dbReference>
<dbReference type="OrthoDB" id="429227at2759"/>
<gene>
    <name evidence="8" type="primary">dinF</name>
    <name evidence="8" type="ORF">AK812_SmicGene15102</name>
</gene>
<name>A0A1Q9E3U4_SYMMI</name>
<feature type="compositionally biased region" description="Basic and acidic residues" evidence="6">
    <location>
        <begin position="167"/>
        <end position="187"/>
    </location>
</feature>
<keyword evidence="4 7" id="KW-1133">Transmembrane helix</keyword>
<evidence type="ECO:0000256" key="6">
    <source>
        <dbReference type="SAM" id="MobiDB-lite"/>
    </source>
</evidence>
<keyword evidence="9" id="KW-1185">Reference proteome</keyword>
<dbReference type="GO" id="GO:0005886">
    <property type="term" value="C:plasma membrane"/>
    <property type="evidence" value="ECO:0007669"/>
    <property type="project" value="TreeGrafter"/>
</dbReference>
<feature type="compositionally biased region" description="Acidic residues" evidence="6">
    <location>
        <begin position="188"/>
        <end position="202"/>
    </location>
</feature>
<evidence type="ECO:0000256" key="1">
    <source>
        <dbReference type="ARBA" id="ARBA00004141"/>
    </source>
</evidence>
<dbReference type="CDD" id="cd13136">
    <property type="entry name" value="MATE_DinF_like"/>
    <property type="match status" value="1"/>
</dbReference>
<accession>A0A1Q9E3U4</accession>
<dbReference type="InterPro" id="IPR044644">
    <property type="entry name" value="DinF-like"/>
</dbReference>
<dbReference type="EMBL" id="LSRX01000273">
    <property type="protein sequence ID" value="OLQ02095.1"/>
    <property type="molecule type" value="Genomic_DNA"/>
</dbReference>
<dbReference type="GO" id="GO:0042910">
    <property type="term" value="F:xenobiotic transmembrane transporter activity"/>
    <property type="evidence" value="ECO:0007669"/>
    <property type="project" value="InterPro"/>
</dbReference>
<feature type="transmembrane region" description="Helical" evidence="7">
    <location>
        <begin position="483"/>
        <end position="503"/>
    </location>
</feature>
<dbReference type="AlphaFoldDB" id="A0A1Q9E3U4"/>
<feature type="transmembrane region" description="Helical" evidence="7">
    <location>
        <begin position="684"/>
        <end position="700"/>
    </location>
</feature>
<evidence type="ECO:0000256" key="2">
    <source>
        <dbReference type="ARBA" id="ARBA00010199"/>
    </source>
</evidence>
<evidence type="ECO:0000256" key="3">
    <source>
        <dbReference type="ARBA" id="ARBA00022692"/>
    </source>
</evidence>
<feature type="transmembrane region" description="Helical" evidence="7">
    <location>
        <begin position="653"/>
        <end position="672"/>
    </location>
</feature>
<keyword evidence="5 7" id="KW-0472">Membrane</keyword>
<feature type="transmembrane region" description="Helical" evidence="7">
    <location>
        <begin position="456"/>
        <end position="477"/>
    </location>
</feature>
<feature type="transmembrane region" description="Helical" evidence="7">
    <location>
        <begin position="608"/>
        <end position="628"/>
    </location>
</feature>
<proteinExistence type="inferred from homology"/>
<feature type="transmembrane region" description="Helical" evidence="7">
    <location>
        <begin position="334"/>
        <end position="354"/>
    </location>
</feature>
<feature type="region of interest" description="Disordered" evidence="6">
    <location>
        <begin position="157"/>
        <end position="202"/>
    </location>
</feature>
<feature type="transmembrane region" description="Helical" evidence="7">
    <location>
        <begin position="374"/>
        <end position="395"/>
    </location>
</feature>